<organism evidence="4 5">
    <name type="scientific">Cicer arietinum</name>
    <name type="common">Chickpea</name>
    <name type="synonym">Garbanzo</name>
    <dbReference type="NCBI Taxonomy" id="3827"/>
    <lineage>
        <taxon>Eukaryota</taxon>
        <taxon>Viridiplantae</taxon>
        <taxon>Streptophyta</taxon>
        <taxon>Embryophyta</taxon>
        <taxon>Tracheophyta</taxon>
        <taxon>Spermatophyta</taxon>
        <taxon>Magnoliopsida</taxon>
        <taxon>eudicotyledons</taxon>
        <taxon>Gunneridae</taxon>
        <taxon>Pentapetalae</taxon>
        <taxon>rosids</taxon>
        <taxon>fabids</taxon>
        <taxon>Fabales</taxon>
        <taxon>Fabaceae</taxon>
        <taxon>Papilionoideae</taxon>
        <taxon>50 kb inversion clade</taxon>
        <taxon>NPAAA clade</taxon>
        <taxon>Hologalegina</taxon>
        <taxon>IRL clade</taxon>
        <taxon>Cicereae</taxon>
        <taxon>Cicer</taxon>
    </lineage>
</organism>
<accession>A0A1S2X9B5</accession>
<evidence type="ECO:0000313" key="4">
    <source>
        <dbReference type="Proteomes" id="UP000087171"/>
    </source>
</evidence>
<reference evidence="4" key="1">
    <citation type="journal article" date="2013" name="Nat. Biotechnol.">
        <title>Draft genome sequence of chickpea (Cicer arietinum) provides a resource for trait improvement.</title>
        <authorList>
            <person name="Varshney R.K."/>
            <person name="Song C."/>
            <person name="Saxena R.K."/>
            <person name="Azam S."/>
            <person name="Yu S."/>
            <person name="Sharpe A.G."/>
            <person name="Cannon S."/>
            <person name="Baek J."/>
            <person name="Rosen B.D."/>
            <person name="Tar'an B."/>
            <person name="Millan T."/>
            <person name="Zhang X."/>
            <person name="Ramsay L.D."/>
            <person name="Iwata A."/>
            <person name="Wang Y."/>
            <person name="Nelson W."/>
            <person name="Farmer A.D."/>
            <person name="Gaur P.M."/>
            <person name="Soderlund C."/>
            <person name="Penmetsa R.V."/>
            <person name="Xu C."/>
            <person name="Bharti A.K."/>
            <person name="He W."/>
            <person name="Winter P."/>
            <person name="Zhao S."/>
            <person name="Hane J.K."/>
            <person name="Carrasquilla-Garcia N."/>
            <person name="Condie J.A."/>
            <person name="Upadhyaya H.D."/>
            <person name="Luo M.C."/>
            <person name="Thudi M."/>
            <person name="Gowda C.L."/>
            <person name="Singh N.P."/>
            <person name="Lichtenzveig J."/>
            <person name="Gali K.K."/>
            <person name="Rubio J."/>
            <person name="Nadarajan N."/>
            <person name="Dolezel J."/>
            <person name="Bansal K.C."/>
            <person name="Xu X."/>
            <person name="Edwards D."/>
            <person name="Zhang G."/>
            <person name="Kahl G."/>
            <person name="Gil J."/>
            <person name="Singh K.B."/>
            <person name="Datta S.K."/>
            <person name="Jackson S.A."/>
            <person name="Wang J."/>
            <person name="Cook D.R."/>
        </authorList>
    </citation>
    <scope>NUCLEOTIDE SEQUENCE [LARGE SCALE GENOMIC DNA]</scope>
    <source>
        <strain evidence="4">cv. CDC Frontier</strain>
    </source>
</reference>
<protein>
    <submittedName>
        <fullName evidence="5">RNA demethylase ALKBH9B-like</fullName>
    </submittedName>
</protein>
<dbReference type="eggNOG" id="KOG4176">
    <property type="taxonomic scope" value="Eukaryota"/>
</dbReference>
<dbReference type="PaxDb" id="3827-XP_004485500.1"/>
<dbReference type="SUPFAM" id="SSF51197">
    <property type="entry name" value="Clavaminate synthase-like"/>
    <property type="match status" value="1"/>
</dbReference>
<keyword evidence="4" id="KW-1185">Reference proteome</keyword>
<feature type="compositionally biased region" description="Basic and acidic residues" evidence="2">
    <location>
        <begin position="397"/>
        <end position="410"/>
    </location>
</feature>
<dbReference type="GeneID" id="101490088"/>
<dbReference type="GO" id="GO:0003729">
    <property type="term" value="F:mRNA binding"/>
    <property type="evidence" value="ECO:0007669"/>
    <property type="project" value="InterPro"/>
</dbReference>
<feature type="region of interest" description="Disordered" evidence="2">
    <location>
        <begin position="422"/>
        <end position="446"/>
    </location>
</feature>
<proteinExistence type="inferred from homology"/>
<dbReference type="GO" id="GO:0006402">
    <property type="term" value="P:mRNA catabolic process"/>
    <property type="evidence" value="ECO:0007669"/>
    <property type="project" value="InterPro"/>
</dbReference>
<dbReference type="PANTHER" id="PTHR31447:SF1">
    <property type="entry name" value="OS06G0138200 PROTEIN"/>
    <property type="match status" value="1"/>
</dbReference>
<feature type="region of interest" description="Disordered" evidence="2">
    <location>
        <begin position="383"/>
        <end position="410"/>
    </location>
</feature>
<dbReference type="InterPro" id="IPR037151">
    <property type="entry name" value="AlkB-like_sf"/>
</dbReference>
<comment type="similarity">
    <text evidence="1">Belongs to the alkB family.</text>
</comment>
<evidence type="ECO:0000256" key="1">
    <source>
        <dbReference type="ARBA" id="ARBA00007879"/>
    </source>
</evidence>
<dbReference type="Proteomes" id="UP000087171">
    <property type="component" value="Chromosome Ca1"/>
</dbReference>
<dbReference type="KEGG" id="cam:101490088"/>
<dbReference type="GO" id="GO:0032451">
    <property type="term" value="F:demethylase activity"/>
    <property type="evidence" value="ECO:0007669"/>
    <property type="project" value="InterPro"/>
</dbReference>
<reference evidence="5" key="2">
    <citation type="submission" date="2025-08" db="UniProtKB">
        <authorList>
            <consortium name="RefSeq"/>
        </authorList>
    </citation>
    <scope>IDENTIFICATION</scope>
    <source>
        <tissue evidence="5">Etiolated seedlings</tissue>
    </source>
</reference>
<feature type="domain" description="Fe2OG dioxygenase" evidence="3">
    <location>
        <begin position="258"/>
        <end position="355"/>
    </location>
</feature>
<dbReference type="Gene3D" id="2.60.120.590">
    <property type="entry name" value="Alpha-ketoglutarate-dependent dioxygenase AlkB-like"/>
    <property type="match status" value="1"/>
</dbReference>
<dbReference type="InterPro" id="IPR027450">
    <property type="entry name" value="AlkB-like"/>
</dbReference>
<dbReference type="OrthoDB" id="271595at2759"/>
<evidence type="ECO:0000313" key="5">
    <source>
        <dbReference type="RefSeq" id="XP_004485500.1"/>
    </source>
</evidence>
<gene>
    <name evidence="5" type="primary">LOC101490088</name>
</gene>
<dbReference type="InterPro" id="IPR044842">
    <property type="entry name" value="ALKBH9B/ALKBH10B-like"/>
</dbReference>
<dbReference type="AlphaFoldDB" id="A0A1S2X9B5"/>
<dbReference type="Pfam" id="PF13532">
    <property type="entry name" value="2OG-FeII_Oxy_2"/>
    <property type="match status" value="1"/>
</dbReference>
<evidence type="ECO:0000259" key="3">
    <source>
        <dbReference type="PROSITE" id="PS51471"/>
    </source>
</evidence>
<name>A0A1S2X9B5_CICAR</name>
<dbReference type="RefSeq" id="XP_004485500.1">
    <property type="nucleotide sequence ID" value="XM_004485443.3"/>
</dbReference>
<dbReference type="InterPro" id="IPR005123">
    <property type="entry name" value="Oxoglu/Fe-dep_dioxygenase_dom"/>
</dbReference>
<sequence length="446" mass="51813">MEFLSSLKKEDILEVLSHGFCDNCEDLIHHRIRLFHKRKYSESSYSGEDLEEVGESFNGRIEKQWKRPRNFLQKHDSTHTMRDNKHNFDSSYKYLKEFKQSDTELLLNDGIVDVSSLETESSDEQKERIRYNEVQSKTDFYFIERLNGRDINVLQGLELHTGVFNAAEQNKIVEYIYRLQWRGQQGKLRDKTYSKPRKWMRGKGRETLQFGCCYNYAVDKHGNPPGISRTEKVDPLPHLFKQMIKRMVRWNIVPSTCVPDSCIVNIYDVGDCIPPHIDHHDFVRPFYTLSFLNECDILFGSRLKVIRPGEFSGPVSIPLPVGSVFVFNGNGADIAKHCIPSVSSKRISITFRKMDNSKLPYNFSPDPELVAIKQLINSPLNKLSRNSDTQIEPAESAESKSESKSESNRFWKTRKEWSRVEDEYPPHINGSFRKSKTSEFGGRARH</sequence>
<evidence type="ECO:0000256" key="2">
    <source>
        <dbReference type="SAM" id="MobiDB-lite"/>
    </source>
</evidence>
<dbReference type="PANTHER" id="PTHR31447">
    <property type="entry name" value="HYDROXYPROLINE-RICH GLYCOPROTEIN FAMILY PROTEIN-RELATED"/>
    <property type="match status" value="1"/>
</dbReference>
<dbReference type="PROSITE" id="PS51471">
    <property type="entry name" value="FE2OG_OXY"/>
    <property type="match status" value="1"/>
</dbReference>